<organism evidence="1 2">
    <name type="scientific">Cronartium quercuum f. sp. fusiforme G11</name>
    <dbReference type="NCBI Taxonomy" id="708437"/>
    <lineage>
        <taxon>Eukaryota</taxon>
        <taxon>Fungi</taxon>
        <taxon>Dikarya</taxon>
        <taxon>Basidiomycota</taxon>
        <taxon>Pucciniomycotina</taxon>
        <taxon>Pucciniomycetes</taxon>
        <taxon>Pucciniales</taxon>
        <taxon>Coleosporiaceae</taxon>
        <taxon>Cronartium</taxon>
    </lineage>
</organism>
<protein>
    <submittedName>
        <fullName evidence="1">Uncharacterized protein</fullName>
    </submittedName>
</protein>
<proteinExistence type="predicted"/>
<dbReference type="AlphaFoldDB" id="A0A9P6TEX9"/>
<reference evidence="1" key="1">
    <citation type="submission" date="2013-11" db="EMBL/GenBank/DDBJ databases">
        <title>Genome sequence of the fusiform rust pathogen reveals effectors for host alternation and coevolution with pine.</title>
        <authorList>
            <consortium name="DOE Joint Genome Institute"/>
            <person name="Smith K."/>
            <person name="Pendleton A."/>
            <person name="Kubisiak T."/>
            <person name="Anderson C."/>
            <person name="Salamov A."/>
            <person name="Aerts A."/>
            <person name="Riley R."/>
            <person name="Clum A."/>
            <person name="Lindquist E."/>
            <person name="Ence D."/>
            <person name="Campbell M."/>
            <person name="Kronenberg Z."/>
            <person name="Feau N."/>
            <person name="Dhillon B."/>
            <person name="Hamelin R."/>
            <person name="Burleigh J."/>
            <person name="Smith J."/>
            <person name="Yandell M."/>
            <person name="Nelson C."/>
            <person name="Grigoriev I."/>
            <person name="Davis J."/>
        </authorList>
    </citation>
    <scope>NUCLEOTIDE SEQUENCE</scope>
    <source>
        <strain evidence="1">G11</strain>
    </source>
</reference>
<keyword evidence="2" id="KW-1185">Reference proteome</keyword>
<dbReference type="Proteomes" id="UP000886653">
    <property type="component" value="Unassembled WGS sequence"/>
</dbReference>
<evidence type="ECO:0000313" key="2">
    <source>
        <dbReference type="Proteomes" id="UP000886653"/>
    </source>
</evidence>
<evidence type="ECO:0000313" key="1">
    <source>
        <dbReference type="EMBL" id="KAG0149842.1"/>
    </source>
</evidence>
<accession>A0A9P6TEX9</accession>
<gene>
    <name evidence="1" type="ORF">CROQUDRAFT_684797</name>
</gene>
<dbReference type="EMBL" id="MU167224">
    <property type="protein sequence ID" value="KAG0149842.1"/>
    <property type="molecule type" value="Genomic_DNA"/>
</dbReference>
<comment type="caution">
    <text evidence="1">The sequence shown here is derived from an EMBL/GenBank/DDBJ whole genome shotgun (WGS) entry which is preliminary data.</text>
</comment>
<name>A0A9P6TEX9_9BASI</name>
<sequence>MILFFFFFFSTFLISGGVFIFIECFQQLLWHCDQANMKDNLTGIGNFRGTGTRGCRS</sequence>